<dbReference type="InterPro" id="IPR005467">
    <property type="entry name" value="His_kinase_dom"/>
</dbReference>
<gene>
    <name evidence="4" type="ORF">AOB57_010740</name>
</gene>
<dbReference type="OrthoDB" id="8127at2157"/>
<dbReference type="InterPro" id="IPR011495">
    <property type="entry name" value="Sig_transdc_His_kin_sub2_dim/P"/>
</dbReference>
<feature type="transmembrane region" description="Helical" evidence="2">
    <location>
        <begin position="119"/>
        <end position="138"/>
    </location>
</feature>
<sequence length="454" mass="51989">MSVVGDIQKRLKFGLSTDQEDRFRQANFGKDIAHARIFIILILLPFVAILVNDYGFFGPTRMFYGILALRLVIVAYTILFLKSLRGLPDYLSYDRAEFYWGLSLALAHIMANSTRPENFFAHTIAIVVAISITVIAIPNRFTNQFITAIVYVVGQTLIIAPNIWTSPLASFTVLLNMFIATAVVIIFSWLLHFWRRREFLTQEEIEEARAKIEMQLTELKQAEKTMAKIDNARQKEIHHRIKNNLQIISSLLDLAAEKFNNRECIQDYEVIKIFKESRDRVISMAFIHEELYKGEGFETLKFSPYIKKLAENLFQTYKLIDTDISLSMDVEEDIFFNMDIAVPLGIIVNELVSNSFKHAFKGRDTGEIRIKLYREENSECINGLNNNKEACKSTDFVLVASDNGVGIPESLDIEDLESLGLQLVVPLVDQLDGELELKRENGTEFIIKFTVTDK</sequence>
<evidence type="ECO:0000313" key="4">
    <source>
        <dbReference type="EMBL" id="AYK15601.1"/>
    </source>
</evidence>
<dbReference type="Pfam" id="PF02518">
    <property type="entry name" value="HATPase_c"/>
    <property type="match status" value="1"/>
</dbReference>
<dbReference type="GO" id="GO:0016301">
    <property type="term" value="F:kinase activity"/>
    <property type="evidence" value="ECO:0007669"/>
    <property type="project" value="UniProtKB-KW"/>
</dbReference>
<reference evidence="4 5" key="1">
    <citation type="journal article" date="2016" name="Int. J. Syst. Evol. Microbiol.">
        <title>Methanosarcina flavescens sp. nov., a methanogenic archaeon isolated from a full-scale anaerobic digester.</title>
        <authorList>
            <person name="Kern T."/>
            <person name="Fischer M.A."/>
            <person name="Deppenmeier U."/>
            <person name="Schmitz R.A."/>
            <person name="Rother M."/>
        </authorList>
    </citation>
    <scope>NUCLEOTIDE SEQUENCE [LARGE SCALE GENOMIC DNA]</scope>
    <source>
        <strain evidence="4 5">E03.2</strain>
    </source>
</reference>
<dbReference type="EMBL" id="CP032683">
    <property type="protein sequence ID" value="AYK15601.1"/>
    <property type="molecule type" value="Genomic_DNA"/>
</dbReference>
<name>A0A660HTC1_9EURY</name>
<dbReference type="Pfam" id="PF07568">
    <property type="entry name" value="HisKA_2"/>
    <property type="match status" value="1"/>
</dbReference>
<keyword evidence="1" id="KW-0175">Coiled coil</keyword>
<feature type="transmembrane region" description="Helical" evidence="2">
    <location>
        <begin position="170"/>
        <end position="191"/>
    </location>
</feature>
<organism evidence="4 5">
    <name type="scientific">Methanosarcina flavescens</name>
    <dbReference type="NCBI Taxonomy" id="1715806"/>
    <lineage>
        <taxon>Archaea</taxon>
        <taxon>Methanobacteriati</taxon>
        <taxon>Methanobacteriota</taxon>
        <taxon>Stenosarchaea group</taxon>
        <taxon>Methanomicrobia</taxon>
        <taxon>Methanosarcinales</taxon>
        <taxon>Methanosarcinaceae</taxon>
        <taxon>Methanosarcina</taxon>
    </lineage>
</organism>
<dbReference type="KEGG" id="mfz:AOB57_010740"/>
<evidence type="ECO:0000256" key="2">
    <source>
        <dbReference type="SAM" id="Phobius"/>
    </source>
</evidence>
<keyword evidence="2" id="KW-0812">Transmembrane</keyword>
<dbReference type="Gene3D" id="3.30.450.20">
    <property type="entry name" value="PAS domain"/>
    <property type="match status" value="1"/>
</dbReference>
<dbReference type="PROSITE" id="PS50109">
    <property type="entry name" value="HIS_KIN"/>
    <property type="match status" value="1"/>
</dbReference>
<dbReference type="Gene3D" id="3.30.565.10">
    <property type="entry name" value="Histidine kinase-like ATPase, C-terminal domain"/>
    <property type="match status" value="1"/>
</dbReference>
<dbReference type="InterPro" id="IPR003594">
    <property type="entry name" value="HATPase_dom"/>
</dbReference>
<feature type="domain" description="Histidine kinase" evidence="3">
    <location>
        <begin position="236"/>
        <end position="453"/>
    </location>
</feature>
<feature type="transmembrane region" description="Helical" evidence="2">
    <location>
        <begin position="145"/>
        <end position="164"/>
    </location>
</feature>
<evidence type="ECO:0000313" key="5">
    <source>
        <dbReference type="Proteomes" id="UP000053087"/>
    </source>
</evidence>
<dbReference type="SUPFAM" id="SSF55874">
    <property type="entry name" value="ATPase domain of HSP90 chaperone/DNA topoisomerase II/histidine kinase"/>
    <property type="match status" value="1"/>
</dbReference>
<protein>
    <submittedName>
        <fullName evidence="4">Sensor histidine kinase</fullName>
    </submittedName>
</protein>
<proteinExistence type="predicted"/>
<dbReference type="PANTHER" id="PTHR43065">
    <property type="entry name" value="SENSOR HISTIDINE KINASE"/>
    <property type="match status" value="1"/>
</dbReference>
<keyword evidence="4" id="KW-0418">Kinase</keyword>
<feature type="transmembrane region" description="Helical" evidence="2">
    <location>
        <begin position="32"/>
        <end position="51"/>
    </location>
</feature>
<feature type="transmembrane region" description="Helical" evidence="2">
    <location>
        <begin position="63"/>
        <end position="84"/>
    </location>
</feature>
<dbReference type="SMART" id="SM00387">
    <property type="entry name" value="HATPase_c"/>
    <property type="match status" value="1"/>
</dbReference>
<feature type="coiled-coil region" evidence="1">
    <location>
        <begin position="202"/>
        <end position="232"/>
    </location>
</feature>
<accession>A0A660HTC1</accession>
<dbReference type="PANTHER" id="PTHR43065:SF23">
    <property type="entry name" value="SENSOR HISTIDINE KINASE PDTAS"/>
    <property type="match status" value="1"/>
</dbReference>
<keyword evidence="2" id="KW-1133">Transmembrane helix</keyword>
<evidence type="ECO:0000259" key="3">
    <source>
        <dbReference type="PROSITE" id="PS50109"/>
    </source>
</evidence>
<keyword evidence="5" id="KW-1185">Reference proteome</keyword>
<dbReference type="Proteomes" id="UP000053087">
    <property type="component" value="Chromosome"/>
</dbReference>
<keyword evidence="4" id="KW-0808">Transferase</keyword>
<dbReference type="AlphaFoldDB" id="A0A660HTC1"/>
<dbReference type="InterPro" id="IPR036890">
    <property type="entry name" value="HATPase_C_sf"/>
</dbReference>
<evidence type="ECO:0000256" key="1">
    <source>
        <dbReference type="SAM" id="Coils"/>
    </source>
</evidence>
<keyword evidence="2" id="KW-0472">Membrane</keyword>